<evidence type="ECO:0000313" key="2">
    <source>
        <dbReference type="EMBL" id="KZP28296.1"/>
    </source>
</evidence>
<dbReference type="Proteomes" id="UP000076532">
    <property type="component" value="Unassembled WGS sequence"/>
</dbReference>
<accession>A0A166RI62</accession>
<feature type="compositionally biased region" description="Low complexity" evidence="1">
    <location>
        <begin position="34"/>
        <end position="45"/>
    </location>
</feature>
<feature type="compositionally biased region" description="Polar residues" evidence="1">
    <location>
        <begin position="8"/>
        <end position="17"/>
    </location>
</feature>
<dbReference type="EMBL" id="KV417504">
    <property type="protein sequence ID" value="KZP28296.1"/>
    <property type="molecule type" value="Genomic_DNA"/>
</dbReference>
<sequence length="56" mass="5985">MTCPTCPSARSTPSSANAHGKDHTSIPPRRRSCLPLLIHPSLPHPGSRQYTILPAA</sequence>
<protein>
    <submittedName>
        <fullName evidence="2">Uncharacterized protein</fullName>
    </submittedName>
</protein>
<keyword evidence="3" id="KW-1185">Reference proteome</keyword>
<gene>
    <name evidence="2" type="ORF">FIBSPDRAFT_852815</name>
</gene>
<feature type="region of interest" description="Disordered" evidence="1">
    <location>
        <begin position="1"/>
        <end position="56"/>
    </location>
</feature>
<evidence type="ECO:0000256" key="1">
    <source>
        <dbReference type="SAM" id="MobiDB-lite"/>
    </source>
</evidence>
<evidence type="ECO:0000313" key="3">
    <source>
        <dbReference type="Proteomes" id="UP000076532"/>
    </source>
</evidence>
<name>A0A166RI62_9AGAM</name>
<proteinExistence type="predicted"/>
<reference evidence="2 3" key="1">
    <citation type="journal article" date="2016" name="Mol. Biol. Evol.">
        <title>Comparative Genomics of Early-Diverging Mushroom-Forming Fungi Provides Insights into the Origins of Lignocellulose Decay Capabilities.</title>
        <authorList>
            <person name="Nagy L.G."/>
            <person name="Riley R."/>
            <person name="Tritt A."/>
            <person name="Adam C."/>
            <person name="Daum C."/>
            <person name="Floudas D."/>
            <person name="Sun H."/>
            <person name="Yadav J.S."/>
            <person name="Pangilinan J."/>
            <person name="Larsson K.H."/>
            <person name="Matsuura K."/>
            <person name="Barry K."/>
            <person name="Labutti K."/>
            <person name="Kuo R."/>
            <person name="Ohm R.A."/>
            <person name="Bhattacharya S.S."/>
            <person name="Shirouzu T."/>
            <person name="Yoshinaga Y."/>
            <person name="Martin F.M."/>
            <person name="Grigoriev I.V."/>
            <person name="Hibbett D.S."/>
        </authorList>
    </citation>
    <scope>NUCLEOTIDE SEQUENCE [LARGE SCALE GENOMIC DNA]</scope>
    <source>
        <strain evidence="2 3">CBS 109695</strain>
    </source>
</reference>
<organism evidence="2 3">
    <name type="scientific">Athelia psychrophila</name>
    <dbReference type="NCBI Taxonomy" id="1759441"/>
    <lineage>
        <taxon>Eukaryota</taxon>
        <taxon>Fungi</taxon>
        <taxon>Dikarya</taxon>
        <taxon>Basidiomycota</taxon>
        <taxon>Agaricomycotina</taxon>
        <taxon>Agaricomycetes</taxon>
        <taxon>Agaricomycetidae</taxon>
        <taxon>Atheliales</taxon>
        <taxon>Atheliaceae</taxon>
        <taxon>Athelia</taxon>
    </lineage>
</organism>
<dbReference type="AlphaFoldDB" id="A0A166RI62"/>